<sequence>MTDKIYSTSTLEFMFLLVHITGPSHSEDTISGDSWCYQGCDKDPPNWAKLIPSECGGSKQSPINIHTSVLTPDSQLRAFTFTNFSNPHSITRLINTGHTVRCTLEKNTVEVKGGGLKYNYSANEIHFHWGSENHPGSEHTVNDKRYQMEMHIVSLKKELAEEKAKQIPDGIAVLGFFIEEADEEETTEAWKNLISYFANITKIQTFVNVNHKISISDLLGDVDLNKFYRYNGSLTTPTCNEVVVWTVFKEPIKVSKDLVEQFPKTMNYEEIYRPIQNLNGRKIYASPAILSDGGHTWCYHDCEYVPSHWHMLPHSQCGGERQSPISINTKDVIPDSSLKAFTLTNFSSPHSIRSIENTGHTVNCVLVENMVEIGGGGLNHQYSALHFHFHWGSSSDSSVGSEHTVNSKRYPMEMHIVNIMKGLTMNEAKKHPEGLAVLGFFIEVVDEEHKERLDHGTGYIAQLKSKEFKMNCWKVLTSYLTQIQEKDSAVDVHEPISLDCLLGDVDRTKYYRYNGSLTTPTCDEAVVWTVFMQPITVSRDLVKMFPAKMGFNEVYRPQQCLHKRKVYISAAPTFAAPWPLLLLLNLLLAGWGSMSASKKG</sequence>
<dbReference type="GO" id="GO:0005886">
    <property type="term" value="C:plasma membrane"/>
    <property type="evidence" value="ECO:0007669"/>
    <property type="project" value="TreeGrafter"/>
</dbReference>
<dbReference type="GO" id="GO:0004089">
    <property type="term" value="F:carbonate dehydratase activity"/>
    <property type="evidence" value="ECO:0007669"/>
    <property type="project" value="UniProtKB-UniRule"/>
</dbReference>
<evidence type="ECO:0000313" key="10">
    <source>
        <dbReference type="Ensembl" id="ENSPKIP00000010854.1"/>
    </source>
</evidence>
<dbReference type="AlphaFoldDB" id="A0A3B3QY60"/>
<dbReference type="Ensembl" id="ENSPKIT00000034992.1">
    <property type="protein sequence ID" value="ENSPKIP00000010854.1"/>
    <property type="gene ID" value="ENSPKIG00000025405.1"/>
</dbReference>
<dbReference type="SMART" id="SM01057">
    <property type="entry name" value="Carb_anhydrase"/>
    <property type="match status" value="2"/>
</dbReference>
<dbReference type="Gene3D" id="3.10.200.10">
    <property type="entry name" value="Alpha carbonic anhydrase"/>
    <property type="match status" value="2"/>
</dbReference>
<evidence type="ECO:0000313" key="11">
    <source>
        <dbReference type="Proteomes" id="UP000261540"/>
    </source>
</evidence>
<evidence type="ECO:0000256" key="8">
    <source>
        <dbReference type="SAM" id="Phobius"/>
    </source>
</evidence>
<dbReference type="RefSeq" id="XP_023657860.1">
    <property type="nucleotide sequence ID" value="XM_023802092.2"/>
</dbReference>
<dbReference type="SUPFAM" id="SSF51069">
    <property type="entry name" value="Carbonic anhydrase"/>
    <property type="match status" value="2"/>
</dbReference>
<evidence type="ECO:0000259" key="9">
    <source>
        <dbReference type="PROSITE" id="PS51144"/>
    </source>
</evidence>
<feature type="chain" id="PRO_5025078243" description="Carbonic anhydrase" evidence="7">
    <location>
        <begin position="27"/>
        <end position="600"/>
    </location>
</feature>
<reference evidence="10" key="1">
    <citation type="submission" date="2025-08" db="UniProtKB">
        <authorList>
            <consortium name="Ensembl"/>
        </authorList>
    </citation>
    <scope>IDENTIFICATION</scope>
</reference>
<reference evidence="10" key="2">
    <citation type="submission" date="2025-09" db="UniProtKB">
        <authorList>
            <consortium name="Ensembl"/>
        </authorList>
    </citation>
    <scope>IDENTIFICATION</scope>
</reference>
<dbReference type="RefSeq" id="XP_023657863.1">
    <property type="nucleotide sequence ID" value="XM_023802095.2"/>
</dbReference>
<dbReference type="GeneID" id="111838785"/>
<dbReference type="GeneTree" id="ENSGT00940000164039"/>
<comment type="cofactor">
    <cofactor evidence="7">
        <name>Zn(2+)</name>
        <dbReference type="ChEBI" id="CHEBI:29105"/>
    </cofactor>
</comment>
<keyword evidence="8" id="KW-0812">Transmembrane</keyword>
<dbReference type="PANTHER" id="PTHR18952:SF200">
    <property type="entry name" value="CARBONIC ANHYDRASE"/>
    <property type="match status" value="1"/>
</dbReference>
<feature type="domain" description="Alpha-carbonic anhydrase" evidence="9">
    <location>
        <begin position="33"/>
        <end position="287"/>
    </location>
</feature>
<feature type="domain" description="Alpha-carbonic anhydrase" evidence="9">
    <location>
        <begin position="295"/>
        <end position="570"/>
    </location>
</feature>
<dbReference type="RefSeq" id="XP_023657861.1">
    <property type="nucleotide sequence ID" value="XM_023802093.2"/>
</dbReference>
<evidence type="ECO:0000256" key="1">
    <source>
        <dbReference type="ARBA" id="ARBA00010718"/>
    </source>
</evidence>
<dbReference type="EC" id="4.2.1.1" evidence="2 7"/>
<proteinExistence type="inferred from homology"/>
<keyword evidence="11" id="KW-1185">Reference proteome</keyword>
<keyword evidence="5" id="KW-0325">Glycoprotein</keyword>
<comment type="catalytic activity">
    <reaction evidence="7">
        <text>hydrogencarbonate + H(+) = CO2 + H2O</text>
        <dbReference type="Rhea" id="RHEA:10748"/>
        <dbReference type="ChEBI" id="CHEBI:15377"/>
        <dbReference type="ChEBI" id="CHEBI:15378"/>
        <dbReference type="ChEBI" id="CHEBI:16526"/>
        <dbReference type="ChEBI" id="CHEBI:17544"/>
        <dbReference type="EC" id="4.2.1.1"/>
    </reaction>
</comment>
<dbReference type="STRING" id="1676925.ENSPKIP00000010854"/>
<dbReference type="InterPro" id="IPR023561">
    <property type="entry name" value="Carbonic_anhydrase_a-class"/>
</dbReference>
<evidence type="ECO:0000256" key="7">
    <source>
        <dbReference type="RuleBase" id="RU367011"/>
    </source>
</evidence>
<dbReference type="PROSITE" id="PS51144">
    <property type="entry name" value="ALPHA_CA_2"/>
    <property type="match status" value="2"/>
</dbReference>
<keyword evidence="8" id="KW-0472">Membrane</keyword>
<evidence type="ECO:0000256" key="4">
    <source>
        <dbReference type="ARBA" id="ARBA00022833"/>
    </source>
</evidence>
<dbReference type="GO" id="GO:0008270">
    <property type="term" value="F:zinc ion binding"/>
    <property type="evidence" value="ECO:0007669"/>
    <property type="project" value="UniProtKB-UniRule"/>
</dbReference>
<dbReference type="Proteomes" id="UP000261540">
    <property type="component" value="Unplaced"/>
</dbReference>
<evidence type="ECO:0000256" key="5">
    <source>
        <dbReference type="ARBA" id="ARBA00023180"/>
    </source>
</evidence>
<evidence type="ECO:0000256" key="6">
    <source>
        <dbReference type="ARBA" id="ARBA00023239"/>
    </source>
</evidence>
<keyword evidence="3 7" id="KW-0479">Metal-binding</keyword>
<protein>
    <recommendedName>
        <fullName evidence="2 7">Carbonic anhydrase</fullName>
        <ecNumber evidence="2 7">4.2.1.1</ecNumber>
    </recommendedName>
</protein>
<dbReference type="PANTHER" id="PTHR18952">
    <property type="entry name" value="CARBONIC ANHYDRASE"/>
    <property type="match status" value="1"/>
</dbReference>
<feature type="signal peptide" evidence="7">
    <location>
        <begin position="1"/>
        <end position="26"/>
    </location>
</feature>
<comment type="function">
    <text evidence="7">Reversible hydration of carbon dioxide.</text>
</comment>
<dbReference type="InterPro" id="IPR001148">
    <property type="entry name" value="CA_dom"/>
</dbReference>
<keyword evidence="4 7" id="KW-0862">Zinc</keyword>
<keyword evidence="7" id="KW-0732">Signal</keyword>
<dbReference type="OrthoDB" id="429145at2759"/>
<dbReference type="Pfam" id="PF00194">
    <property type="entry name" value="Carb_anhydrase"/>
    <property type="match status" value="2"/>
</dbReference>
<evidence type="ECO:0000256" key="2">
    <source>
        <dbReference type="ARBA" id="ARBA00012925"/>
    </source>
</evidence>
<dbReference type="InterPro" id="IPR036398">
    <property type="entry name" value="CA_dom_sf"/>
</dbReference>
<feature type="transmembrane region" description="Helical" evidence="8">
    <location>
        <begin position="566"/>
        <end position="589"/>
    </location>
</feature>
<dbReference type="InterPro" id="IPR018338">
    <property type="entry name" value="Carbonic_anhydrase_a-class_CS"/>
</dbReference>
<accession>A0A3B3QY60</accession>
<name>A0A3B3QY60_9TELE</name>
<evidence type="ECO:0000256" key="3">
    <source>
        <dbReference type="ARBA" id="ARBA00022723"/>
    </source>
</evidence>
<dbReference type="FunFam" id="3.10.200.10:FF:000003">
    <property type="entry name" value="Carbonic anhydrase 12"/>
    <property type="match status" value="1"/>
</dbReference>
<dbReference type="RefSeq" id="XP_023657862.1">
    <property type="nucleotide sequence ID" value="XM_023802094.2"/>
</dbReference>
<keyword evidence="8" id="KW-1133">Transmembrane helix</keyword>
<keyword evidence="6 7" id="KW-0456">Lyase</keyword>
<dbReference type="KEGG" id="pki:111838785"/>
<organism evidence="10 11">
    <name type="scientific">Paramormyrops kingsleyae</name>
    <dbReference type="NCBI Taxonomy" id="1676925"/>
    <lineage>
        <taxon>Eukaryota</taxon>
        <taxon>Metazoa</taxon>
        <taxon>Chordata</taxon>
        <taxon>Craniata</taxon>
        <taxon>Vertebrata</taxon>
        <taxon>Euteleostomi</taxon>
        <taxon>Actinopterygii</taxon>
        <taxon>Neopterygii</taxon>
        <taxon>Teleostei</taxon>
        <taxon>Osteoglossocephala</taxon>
        <taxon>Osteoglossomorpha</taxon>
        <taxon>Osteoglossiformes</taxon>
        <taxon>Mormyridae</taxon>
        <taxon>Paramormyrops</taxon>
    </lineage>
</organism>
<comment type="similarity">
    <text evidence="1 7">Belongs to the alpha-carbonic anhydrase family.</text>
</comment>
<dbReference type="PROSITE" id="PS00162">
    <property type="entry name" value="ALPHA_CA_1"/>
    <property type="match status" value="2"/>
</dbReference>